<name>A0A4Y2J9N5_ARAVE</name>
<dbReference type="PANTHER" id="PTHR19303">
    <property type="entry name" value="TRANSPOSON"/>
    <property type="match status" value="1"/>
</dbReference>
<organism evidence="1 2">
    <name type="scientific">Araneus ventricosus</name>
    <name type="common">Orbweaver spider</name>
    <name type="synonym">Epeira ventricosa</name>
    <dbReference type="NCBI Taxonomy" id="182803"/>
    <lineage>
        <taxon>Eukaryota</taxon>
        <taxon>Metazoa</taxon>
        <taxon>Ecdysozoa</taxon>
        <taxon>Arthropoda</taxon>
        <taxon>Chelicerata</taxon>
        <taxon>Arachnida</taxon>
        <taxon>Araneae</taxon>
        <taxon>Araneomorphae</taxon>
        <taxon>Entelegynae</taxon>
        <taxon>Araneoidea</taxon>
        <taxon>Araneidae</taxon>
        <taxon>Araneus</taxon>
    </lineage>
</organism>
<comment type="caution">
    <text evidence="1">The sequence shown here is derived from an EMBL/GenBank/DDBJ whole genome shotgun (WGS) entry which is preliminary data.</text>
</comment>
<feature type="non-terminal residue" evidence="1">
    <location>
        <position position="1"/>
    </location>
</feature>
<evidence type="ECO:0000313" key="2">
    <source>
        <dbReference type="Proteomes" id="UP000499080"/>
    </source>
</evidence>
<dbReference type="EMBL" id="BGPR01266372">
    <property type="protein sequence ID" value="GBM86269.1"/>
    <property type="molecule type" value="Genomic_DNA"/>
</dbReference>
<dbReference type="InterPro" id="IPR050863">
    <property type="entry name" value="CenT-Element_Derived"/>
</dbReference>
<evidence type="ECO:0000313" key="1">
    <source>
        <dbReference type="EMBL" id="GBM86269.1"/>
    </source>
</evidence>
<accession>A0A4Y2J9N5</accession>
<protein>
    <recommendedName>
        <fullName evidence="3">Tigger transposable element-derived protein 4</fullName>
    </recommendedName>
</protein>
<gene>
    <name evidence="1" type="ORF">AVEN_89858_1</name>
</gene>
<evidence type="ECO:0008006" key="3">
    <source>
        <dbReference type="Google" id="ProtNLM"/>
    </source>
</evidence>
<reference evidence="1 2" key="1">
    <citation type="journal article" date="2019" name="Sci. Rep.">
        <title>Orb-weaving spider Araneus ventricosus genome elucidates the spidroin gene catalogue.</title>
        <authorList>
            <person name="Kono N."/>
            <person name="Nakamura H."/>
            <person name="Ohtoshi R."/>
            <person name="Moran D.A.P."/>
            <person name="Shinohara A."/>
            <person name="Yoshida Y."/>
            <person name="Fujiwara M."/>
            <person name="Mori M."/>
            <person name="Tomita M."/>
            <person name="Arakawa K."/>
        </authorList>
    </citation>
    <scope>NUCLEOTIDE SEQUENCE [LARGE SCALE GENOMIC DNA]</scope>
</reference>
<dbReference type="PANTHER" id="PTHR19303:SF27">
    <property type="entry name" value="HTH CENPB-TYPE DOMAIN-CONTAINING PROTEIN"/>
    <property type="match status" value="1"/>
</dbReference>
<dbReference type="GO" id="GO:0003677">
    <property type="term" value="F:DNA binding"/>
    <property type="evidence" value="ECO:0007669"/>
    <property type="project" value="TreeGrafter"/>
</dbReference>
<dbReference type="Proteomes" id="UP000499080">
    <property type="component" value="Unassembled WGS sequence"/>
</dbReference>
<dbReference type="OrthoDB" id="7995304at2759"/>
<dbReference type="GO" id="GO:0005634">
    <property type="term" value="C:nucleus"/>
    <property type="evidence" value="ECO:0007669"/>
    <property type="project" value="TreeGrafter"/>
</dbReference>
<keyword evidence="2" id="KW-1185">Reference proteome</keyword>
<proteinExistence type="predicted"/>
<sequence length="136" mass="16230">AERTIPQQIVNCDETCLFWKKMPKRTFFTQEEKTLPEYKPMKDSLTLLLCEEESKDYVEAERTIPQQVFNCDETGLFWKKMPKSTFFTQEEKTLPEHKRMKDGLNLLLCEEESKDYVEAEIYIPQQIFNCDETGHF</sequence>
<dbReference type="AlphaFoldDB" id="A0A4Y2J9N5"/>